<protein>
    <recommendedName>
        <fullName evidence="3">Copper resistance protein NlpE</fullName>
    </recommendedName>
</protein>
<name>A0ABU3GPE5_9SPHI</name>
<evidence type="ECO:0000313" key="1">
    <source>
        <dbReference type="EMBL" id="MDT3401649.1"/>
    </source>
</evidence>
<sequence length="142" mass="15576">MKIKLLLTGFLFLTACKSQKSPLDTGCPTVMCTEEFKMIPVKLISSSGKSTDFKSYKIMETASGKEIKLNNDLPNTADNAKTLIVADDSQLRNFTEKGTDLQLLITRTDDKIVKANYKISGGKCACHVAKLNGPDQVDIDQL</sequence>
<dbReference type="PROSITE" id="PS51257">
    <property type="entry name" value="PROKAR_LIPOPROTEIN"/>
    <property type="match status" value="1"/>
</dbReference>
<organism evidence="1 2">
    <name type="scientific">Mucilaginibacter terrae</name>
    <dbReference type="NCBI Taxonomy" id="1955052"/>
    <lineage>
        <taxon>Bacteria</taxon>
        <taxon>Pseudomonadati</taxon>
        <taxon>Bacteroidota</taxon>
        <taxon>Sphingobacteriia</taxon>
        <taxon>Sphingobacteriales</taxon>
        <taxon>Sphingobacteriaceae</taxon>
        <taxon>Mucilaginibacter</taxon>
    </lineage>
</organism>
<comment type="caution">
    <text evidence="1">The sequence shown here is derived from an EMBL/GenBank/DDBJ whole genome shotgun (WGS) entry which is preliminary data.</text>
</comment>
<proteinExistence type="predicted"/>
<dbReference type="EMBL" id="JAVLVU010000001">
    <property type="protein sequence ID" value="MDT3401649.1"/>
    <property type="molecule type" value="Genomic_DNA"/>
</dbReference>
<keyword evidence="2" id="KW-1185">Reference proteome</keyword>
<evidence type="ECO:0008006" key="3">
    <source>
        <dbReference type="Google" id="ProtNLM"/>
    </source>
</evidence>
<reference evidence="2" key="1">
    <citation type="submission" date="2023-07" db="EMBL/GenBank/DDBJ databases">
        <title>Functional and genomic diversity of the sorghum phyllosphere microbiome.</title>
        <authorList>
            <person name="Shade A."/>
        </authorList>
    </citation>
    <scope>NUCLEOTIDE SEQUENCE [LARGE SCALE GENOMIC DNA]</scope>
    <source>
        <strain evidence="2">SORGH_AS_0422</strain>
    </source>
</reference>
<dbReference type="RefSeq" id="WP_311947557.1">
    <property type="nucleotide sequence ID" value="NZ_JAVLVU010000001.1"/>
</dbReference>
<evidence type="ECO:0000313" key="2">
    <source>
        <dbReference type="Proteomes" id="UP001258315"/>
    </source>
</evidence>
<gene>
    <name evidence="1" type="ORF">QE417_000721</name>
</gene>
<dbReference type="Proteomes" id="UP001258315">
    <property type="component" value="Unassembled WGS sequence"/>
</dbReference>
<accession>A0ABU3GPE5</accession>